<dbReference type="PROSITE" id="PS50893">
    <property type="entry name" value="ABC_TRANSPORTER_2"/>
    <property type="match status" value="2"/>
</dbReference>
<dbReference type="RefSeq" id="WP_090171306.1">
    <property type="nucleotide sequence ID" value="NZ_FMXR01000004.1"/>
</dbReference>
<dbReference type="SUPFAM" id="SSF52540">
    <property type="entry name" value="P-loop containing nucleoside triphosphate hydrolases"/>
    <property type="match status" value="2"/>
</dbReference>
<reference evidence="4 5" key="1">
    <citation type="submission" date="2016-10" db="EMBL/GenBank/DDBJ databases">
        <authorList>
            <person name="de Groot N.N."/>
        </authorList>
    </citation>
    <scope>NUCLEOTIDE SEQUENCE [LARGE SCALE GENOMIC DNA]</scope>
    <source>
        <strain evidence="4 5">DSM 3217</strain>
    </source>
</reference>
<dbReference type="STRING" id="1732.SAMN02910417_00254"/>
<keyword evidence="5" id="KW-1185">Reference proteome</keyword>
<evidence type="ECO:0000259" key="3">
    <source>
        <dbReference type="PROSITE" id="PS50893"/>
    </source>
</evidence>
<organism evidence="4 5">
    <name type="scientific">Eubacterium oxidoreducens</name>
    <dbReference type="NCBI Taxonomy" id="1732"/>
    <lineage>
        <taxon>Bacteria</taxon>
        <taxon>Bacillati</taxon>
        <taxon>Bacillota</taxon>
        <taxon>Clostridia</taxon>
        <taxon>Eubacteriales</taxon>
        <taxon>Eubacteriaceae</taxon>
        <taxon>Eubacterium</taxon>
    </lineage>
</organism>
<dbReference type="InterPro" id="IPR027417">
    <property type="entry name" value="P-loop_NTPase"/>
</dbReference>
<gene>
    <name evidence="4" type="ORF">SAMN02910417_00254</name>
</gene>
<dbReference type="AlphaFoldDB" id="A0A1G6A4H3"/>
<accession>A0A1G6A4H3</accession>
<dbReference type="Proteomes" id="UP000199228">
    <property type="component" value="Unassembled WGS sequence"/>
</dbReference>
<evidence type="ECO:0000313" key="5">
    <source>
        <dbReference type="Proteomes" id="UP000199228"/>
    </source>
</evidence>
<name>A0A1G6A4H3_EUBOX</name>
<feature type="domain" description="ABC transporter" evidence="3">
    <location>
        <begin position="2"/>
        <end position="253"/>
    </location>
</feature>
<evidence type="ECO:0000313" key="4">
    <source>
        <dbReference type="EMBL" id="SDB03337.1"/>
    </source>
</evidence>
<keyword evidence="2 4" id="KW-0067">ATP-binding</keyword>
<sequence length="535" mass="61509">MIRCDNVSFGYPTKELYEEINFEINTGEHIALIGSNGSGKSTLIDLIMHEEKYTYEGLIRRDGEYRIGYISQFVEHETKDADVFEFLAAPFVQLLKQSDELGIQMAKAEDMDAAYEAFQKVQDEIEAVDGYNYEANIRRQLGVAGLCELAQQKVSELSGGEYKLLFVMREMLLRPQLLIMDEPDVFLDFENLLALIKLINSYEQTLLIITHNRLLLTQCFDKILDIENKSIREFPGTFAEYNSWMLETKIEMFMHAKSFDEFLERQEEVVKRIQTAAEQTAMPKAGRQLKARASYIARLKKMRGEDPYIERPEHEFHLAFDKDKEPIAITMTDYGLSYGKKQILKDVSFTIEPGEKVALVGVNGTGKSSLLRDVYEKMEKEYPTAIGYFKQIVESDHTLGLSGGERNLKQIDTLIEHPHEALLLDEPTSHLDIYAQIALEKAIREYPGTVLMVSHDLFAVTGCADRIFLIEDNTIREMSGRAYRKSIYKKYFASDIFETERLRIDKEMKVKGLIRAGKYEEAKNALLTNQKDEVK</sequence>
<protein>
    <submittedName>
        <fullName evidence="4">ATP-binding cassette, subfamily F, member 3</fullName>
    </submittedName>
</protein>
<dbReference type="InterPro" id="IPR003593">
    <property type="entry name" value="AAA+_ATPase"/>
</dbReference>
<evidence type="ECO:0000256" key="2">
    <source>
        <dbReference type="ARBA" id="ARBA00022840"/>
    </source>
</evidence>
<feature type="domain" description="ABC transporter" evidence="3">
    <location>
        <begin position="329"/>
        <end position="497"/>
    </location>
</feature>
<dbReference type="FunFam" id="3.40.50.300:FF:000011">
    <property type="entry name" value="Putative ABC transporter ATP-binding component"/>
    <property type="match status" value="1"/>
</dbReference>
<dbReference type="PANTHER" id="PTHR42855:SF1">
    <property type="entry name" value="ABC TRANSPORTER DOMAIN-CONTAINING PROTEIN"/>
    <property type="match status" value="1"/>
</dbReference>
<dbReference type="GO" id="GO:0005524">
    <property type="term" value="F:ATP binding"/>
    <property type="evidence" value="ECO:0007669"/>
    <property type="project" value="UniProtKB-KW"/>
</dbReference>
<evidence type="ECO:0000256" key="1">
    <source>
        <dbReference type="ARBA" id="ARBA00022741"/>
    </source>
</evidence>
<dbReference type="PANTHER" id="PTHR42855">
    <property type="entry name" value="ABC TRANSPORTER ATP-BINDING SUBUNIT"/>
    <property type="match status" value="1"/>
</dbReference>
<dbReference type="InterPro" id="IPR003439">
    <property type="entry name" value="ABC_transporter-like_ATP-bd"/>
</dbReference>
<dbReference type="Pfam" id="PF00005">
    <property type="entry name" value="ABC_tran"/>
    <property type="match status" value="2"/>
</dbReference>
<dbReference type="SMART" id="SM00382">
    <property type="entry name" value="AAA"/>
    <property type="match status" value="2"/>
</dbReference>
<dbReference type="OrthoDB" id="9801441at2"/>
<dbReference type="Gene3D" id="3.40.50.300">
    <property type="entry name" value="P-loop containing nucleotide triphosphate hydrolases"/>
    <property type="match status" value="3"/>
</dbReference>
<dbReference type="CDD" id="cd03221">
    <property type="entry name" value="ABCF_EF-3"/>
    <property type="match status" value="1"/>
</dbReference>
<dbReference type="InterPro" id="IPR051309">
    <property type="entry name" value="ABCF_ATPase"/>
</dbReference>
<dbReference type="EMBL" id="FMXR01000004">
    <property type="protein sequence ID" value="SDB03337.1"/>
    <property type="molecule type" value="Genomic_DNA"/>
</dbReference>
<keyword evidence="1" id="KW-0547">Nucleotide-binding</keyword>
<dbReference type="GO" id="GO:0016887">
    <property type="term" value="F:ATP hydrolysis activity"/>
    <property type="evidence" value="ECO:0007669"/>
    <property type="project" value="InterPro"/>
</dbReference>
<proteinExistence type="predicted"/>